<keyword evidence="4 5" id="KW-0472">Membrane</keyword>
<dbReference type="EMBL" id="BAABGZ010000015">
    <property type="protein sequence ID" value="GAA4354043.1"/>
    <property type="molecule type" value="Genomic_DNA"/>
</dbReference>
<accession>A0ABP8I969</accession>
<dbReference type="RefSeq" id="WP_345235432.1">
    <property type="nucleotide sequence ID" value="NZ_BAABGZ010000015.1"/>
</dbReference>
<keyword evidence="7" id="KW-1185">Reference proteome</keyword>
<feature type="transmembrane region" description="Helical" evidence="5">
    <location>
        <begin position="96"/>
        <end position="112"/>
    </location>
</feature>
<keyword evidence="3 5" id="KW-1133">Transmembrane helix</keyword>
<feature type="transmembrane region" description="Helical" evidence="5">
    <location>
        <begin position="72"/>
        <end position="90"/>
    </location>
</feature>
<evidence type="ECO:0000256" key="4">
    <source>
        <dbReference type="ARBA" id="ARBA00023136"/>
    </source>
</evidence>
<evidence type="ECO:0000256" key="3">
    <source>
        <dbReference type="ARBA" id="ARBA00022989"/>
    </source>
</evidence>
<comment type="subcellular location">
    <subcellularLocation>
        <location evidence="1">Membrane</location>
        <topology evidence="1">Multi-pass membrane protein</topology>
    </subcellularLocation>
</comment>
<dbReference type="Pfam" id="PF13564">
    <property type="entry name" value="DoxX_2"/>
    <property type="match status" value="1"/>
</dbReference>
<name>A0ABP8I969_9BACT</name>
<reference evidence="7" key="1">
    <citation type="journal article" date="2019" name="Int. J. Syst. Evol. Microbiol.">
        <title>The Global Catalogue of Microorganisms (GCM) 10K type strain sequencing project: providing services to taxonomists for standard genome sequencing and annotation.</title>
        <authorList>
            <consortium name="The Broad Institute Genomics Platform"/>
            <consortium name="The Broad Institute Genome Sequencing Center for Infectious Disease"/>
            <person name="Wu L."/>
            <person name="Ma J."/>
        </authorList>
    </citation>
    <scope>NUCLEOTIDE SEQUENCE [LARGE SCALE GENOMIC DNA]</scope>
    <source>
        <strain evidence="7">JCM 17923</strain>
    </source>
</reference>
<proteinExistence type="predicted"/>
<evidence type="ECO:0000313" key="6">
    <source>
        <dbReference type="EMBL" id="GAA4354043.1"/>
    </source>
</evidence>
<protein>
    <recommendedName>
        <fullName evidence="8">DoxX family protein</fullName>
    </recommendedName>
</protein>
<organism evidence="6 7">
    <name type="scientific">Hymenobacter saemangeumensis</name>
    <dbReference type="NCBI Taxonomy" id="1084522"/>
    <lineage>
        <taxon>Bacteria</taxon>
        <taxon>Pseudomonadati</taxon>
        <taxon>Bacteroidota</taxon>
        <taxon>Cytophagia</taxon>
        <taxon>Cytophagales</taxon>
        <taxon>Hymenobacteraceae</taxon>
        <taxon>Hymenobacter</taxon>
    </lineage>
</organism>
<gene>
    <name evidence="6" type="ORF">GCM10023185_15320</name>
</gene>
<evidence type="ECO:0000256" key="2">
    <source>
        <dbReference type="ARBA" id="ARBA00022692"/>
    </source>
</evidence>
<dbReference type="Proteomes" id="UP001501153">
    <property type="component" value="Unassembled WGS sequence"/>
</dbReference>
<evidence type="ECO:0000313" key="7">
    <source>
        <dbReference type="Proteomes" id="UP001501153"/>
    </source>
</evidence>
<evidence type="ECO:0008006" key="8">
    <source>
        <dbReference type="Google" id="ProtNLM"/>
    </source>
</evidence>
<sequence>MNHKLKSFLLWAAAGLLALAFFGAGVTKLLGVQMQLDNLKSWGYPAWFRFPIGLSEIGLALLLLLPRTRRLAAFLVYPWALVAIATHVQAGQYNQLGAAILFAVLASVVRWLDRSSPKTLAV</sequence>
<dbReference type="InterPro" id="IPR032808">
    <property type="entry name" value="DoxX"/>
</dbReference>
<evidence type="ECO:0000256" key="5">
    <source>
        <dbReference type="SAM" id="Phobius"/>
    </source>
</evidence>
<feature type="transmembrane region" description="Helical" evidence="5">
    <location>
        <begin position="47"/>
        <end position="65"/>
    </location>
</feature>
<keyword evidence="2 5" id="KW-0812">Transmembrane</keyword>
<evidence type="ECO:0000256" key="1">
    <source>
        <dbReference type="ARBA" id="ARBA00004141"/>
    </source>
</evidence>
<comment type="caution">
    <text evidence="6">The sequence shown here is derived from an EMBL/GenBank/DDBJ whole genome shotgun (WGS) entry which is preliminary data.</text>
</comment>